<proteinExistence type="predicted"/>
<dbReference type="Proteomes" id="UP000735302">
    <property type="component" value="Unassembled WGS sequence"/>
</dbReference>
<dbReference type="EMBL" id="BLXT01006724">
    <property type="protein sequence ID" value="GFO33015.1"/>
    <property type="molecule type" value="Genomic_DNA"/>
</dbReference>
<name>A0AAV4CMD2_9GAST</name>
<gene>
    <name evidence="1" type="ORF">PoB_005952000</name>
</gene>
<reference evidence="1 2" key="1">
    <citation type="journal article" date="2021" name="Elife">
        <title>Chloroplast acquisition without the gene transfer in kleptoplastic sea slugs, Plakobranchus ocellatus.</title>
        <authorList>
            <person name="Maeda T."/>
            <person name="Takahashi S."/>
            <person name="Yoshida T."/>
            <person name="Shimamura S."/>
            <person name="Takaki Y."/>
            <person name="Nagai Y."/>
            <person name="Toyoda A."/>
            <person name="Suzuki Y."/>
            <person name="Arimoto A."/>
            <person name="Ishii H."/>
            <person name="Satoh N."/>
            <person name="Nishiyama T."/>
            <person name="Hasebe M."/>
            <person name="Maruyama T."/>
            <person name="Minagawa J."/>
            <person name="Obokata J."/>
            <person name="Shigenobu S."/>
        </authorList>
    </citation>
    <scope>NUCLEOTIDE SEQUENCE [LARGE SCALE GENOMIC DNA]</scope>
</reference>
<evidence type="ECO:0000313" key="1">
    <source>
        <dbReference type="EMBL" id="GFO33015.1"/>
    </source>
</evidence>
<dbReference type="AlphaFoldDB" id="A0AAV4CMD2"/>
<accession>A0AAV4CMD2</accession>
<comment type="caution">
    <text evidence="1">The sequence shown here is derived from an EMBL/GenBank/DDBJ whole genome shotgun (WGS) entry which is preliminary data.</text>
</comment>
<keyword evidence="2" id="KW-1185">Reference proteome</keyword>
<protein>
    <submittedName>
        <fullName evidence="1">Uncharacterized protein</fullName>
    </submittedName>
</protein>
<organism evidence="1 2">
    <name type="scientific">Plakobranchus ocellatus</name>
    <dbReference type="NCBI Taxonomy" id="259542"/>
    <lineage>
        <taxon>Eukaryota</taxon>
        <taxon>Metazoa</taxon>
        <taxon>Spiralia</taxon>
        <taxon>Lophotrochozoa</taxon>
        <taxon>Mollusca</taxon>
        <taxon>Gastropoda</taxon>
        <taxon>Heterobranchia</taxon>
        <taxon>Euthyneura</taxon>
        <taxon>Panpulmonata</taxon>
        <taxon>Sacoglossa</taxon>
        <taxon>Placobranchoidea</taxon>
        <taxon>Plakobranchidae</taxon>
        <taxon>Plakobranchus</taxon>
    </lineage>
</organism>
<sequence>MHANRGDKPRHIHRLQDVVGVFSWVAKYCNPSRQPHLGIGDLAERHLNHFRYFSRLPHHPTQMEVALQSLQDFVSVILSGYFWWARGYGG</sequence>
<evidence type="ECO:0000313" key="2">
    <source>
        <dbReference type="Proteomes" id="UP000735302"/>
    </source>
</evidence>